<dbReference type="EMBL" id="CP014223">
    <property type="protein sequence ID" value="AMJ42390.1"/>
    <property type="molecule type" value="Genomic_DNA"/>
</dbReference>
<evidence type="ECO:0000256" key="6">
    <source>
        <dbReference type="ARBA" id="ARBA00023136"/>
    </source>
</evidence>
<dbReference type="PROSITE" id="PS51123">
    <property type="entry name" value="OMPA_2"/>
    <property type="match status" value="1"/>
</dbReference>
<keyword evidence="6 7" id="KW-0472">Membrane</keyword>
<keyword evidence="4" id="KW-0812">Transmembrane</keyword>
<protein>
    <submittedName>
        <fullName evidence="10">Chemotaxis protein MotB</fullName>
    </submittedName>
    <submittedName>
        <fullName evidence="9">Motility protein B</fullName>
    </submittedName>
</protein>
<dbReference type="InterPro" id="IPR050330">
    <property type="entry name" value="Bact_OuterMem_StrucFunc"/>
</dbReference>
<sequence>MKKKRSGGVSNEWLNTYSDMVTLLLCFFVLLYSISSVDSAKWKMIVKSFNPTDAEVSQIVENAEETDGNYDVEGNVLGNGEDYQFADDFDEMYYKLSKYVEVNGLSADVEVTKGDGYTFITFRNNIFFDGDSYVLKQEGKNVLDQLCKIIKDVNNSIGEIQILGHTSQASPTEPNEIQSDRFLSSDRAAEVLVYMQKKNIIDPDKLVSIGFGQFRPISSFDTRESRAKNRRVEIIISKNDSVVRSLDNYYNEVYGTGEAKAQN</sequence>
<evidence type="ECO:0000256" key="4">
    <source>
        <dbReference type="ARBA" id="ARBA00022692"/>
    </source>
</evidence>
<proteinExistence type="inferred from homology"/>
<dbReference type="AlphaFoldDB" id="A0A0X8VCB2"/>
<keyword evidence="11" id="KW-1185">Reference proteome</keyword>
<dbReference type="KEGG" id="cpro:CPRO_28480"/>
<dbReference type="Pfam" id="PF13677">
    <property type="entry name" value="MotB_plug"/>
    <property type="match status" value="1"/>
</dbReference>
<dbReference type="InterPro" id="IPR025713">
    <property type="entry name" value="MotB-like_N_dom"/>
</dbReference>
<evidence type="ECO:0000256" key="2">
    <source>
        <dbReference type="ARBA" id="ARBA00008914"/>
    </source>
</evidence>
<evidence type="ECO:0000313" key="9">
    <source>
        <dbReference type="EMBL" id="AMJ42390.1"/>
    </source>
</evidence>
<evidence type="ECO:0000256" key="3">
    <source>
        <dbReference type="ARBA" id="ARBA00022475"/>
    </source>
</evidence>
<dbReference type="Proteomes" id="UP000068026">
    <property type="component" value="Chromosome"/>
</dbReference>
<comment type="similarity">
    <text evidence="2">Belongs to the MotB family.</text>
</comment>
<dbReference type="Proteomes" id="UP000184204">
    <property type="component" value="Unassembled WGS sequence"/>
</dbReference>
<dbReference type="Gene3D" id="3.30.1330.60">
    <property type="entry name" value="OmpA-like domain"/>
    <property type="match status" value="1"/>
</dbReference>
<dbReference type="OrthoDB" id="9815217at2"/>
<evidence type="ECO:0000313" key="11">
    <source>
        <dbReference type="Proteomes" id="UP000068026"/>
    </source>
</evidence>
<evidence type="ECO:0000259" key="8">
    <source>
        <dbReference type="PROSITE" id="PS51123"/>
    </source>
</evidence>
<reference evidence="11" key="2">
    <citation type="submission" date="2016-01" db="EMBL/GenBank/DDBJ databases">
        <authorList>
            <person name="Poehlein A."/>
            <person name="Schlien K."/>
            <person name="Gottschalk G."/>
            <person name="Buckel W."/>
            <person name="Daniel R."/>
        </authorList>
    </citation>
    <scope>NUCLEOTIDE SEQUENCE [LARGE SCALE GENOMIC DNA]</scope>
    <source>
        <strain evidence="11">X2</strain>
    </source>
</reference>
<keyword evidence="5" id="KW-1133">Transmembrane helix</keyword>
<dbReference type="SUPFAM" id="SSF103088">
    <property type="entry name" value="OmpA-like"/>
    <property type="match status" value="1"/>
</dbReference>
<evidence type="ECO:0000256" key="5">
    <source>
        <dbReference type="ARBA" id="ARBA00022989"/>
    </source>
</evidence>
<reference evidence="10" key="4">
    <citation type="submission" date="2016-11" db="EMBL/GenBank/DDBJ databases">
        <authorList>
            <person name="Varghese N."/>
            <person name="Submissions S."/>
        </authorList>
    </citation>
    <scope>NUCLEOTIDE SEQUENCE</scope>
    <source>
        <strain evidence="10">DSM 1682</strain>
    </source>
</reference>
<dbReference type="InterPro" id="IPR006665">
    <property type="entry name" value="OmpA-like"/>
</dbReference>
<evidence type="ECO:0000256" key="1">
    <source>
        <dbReference type="ARBA" id="ARBA00004162"/>
    </source>
</evidence>
<dbReference type="InterPro" id="IPR036737">
    <property type="entry name" value="OmpA-like_sf"/>
</dbReference>
<keyword evidence="3" id="KW-1003">Cell membrane</keyword>
<feature type="domain" description="OmpA-like" evidence="8">
    <location>
        <begin position="115"/>
        <end position="240"/>
    </location>
</feature>
<reference evidence="12" key="3">
    <citation type="submission" date="2016-11" db="EMBL/GenBank/DDBJ databases">
        <authorList>
            <person name="Jaros S."/>
            <person name="Januszkiewicz K."/>
            <person name="Wedrychowicz H."/>
        </authorList>
    </citation>
    <scope>NUCLEOTIDE SEQUENCE [LARGE SCALE GENOMIC DNA]</scope>
    <source>
        <strain evidence="12">DSM 1682</strain>
    </source>
</reference>
<evidence type="ECO:0000313" key="10">
    <source>
        <dbReference type="EMBL" id="SHF01012.1"/>
    </source>
</evidence>
<accession>A0A0X8VCB2</accession>
<dbReference type="PANTHER" id="PTHR30329:SF21">
    <property type="entry name" value="LIPOPROTEIN YIAD-RELATED"/>
    <property type="match status" value="1"/>
</dbReference>
<reference evidence="9 11" key="1">
    <citation type="journal article" date="2016" name="Genome Announc.">
        <title>Complete Genome Sequence of the Amino Acid-Fermenting Clostridium propionicum X2 (DSM 1682).</title>
        <authorList>
            <person name="Poehlein A."/>
            <person name="Schlien K."/>
            <person name="Chowdhury N.P."/>
            <person name="Gottschalk G."/>
            <person name="Buckel W."/>
            <person name="Daniel R."/>
        </authorList>
    </citation>
    <scope>NUCLEOTIDE SEQUENCE [LARGE SCALE GENOMIC DNA]</scope>
    <source>
        <strain evidence="9 11">X2</strain>
    </source>
</reference>
<gene>
    <name evidence="9" type="primary">motB</name>
    <name evidence="9" type="ORF">CPRO_28480</name>
    <name evidence="10" type="ORF">SAMN02745151_02504</name>
</gene>
<dbReference type="GO" id="GO:0005886">
    <property type="term" value="C:plasma membrane"/>
    <property type="evidence" value="ECO:0007669"/>
    <property type="project" value="UniProtKB-SubCell"/>
</dbReference>
<dbReference type="CDD" id="cd07185">
    <property type="entry name" value="OmpA_C-like"/>
    <property type="match status" value="1"/>
</dbReference>
<evidence type="ECO:0000313" key="12">
    <source>
        <dbReference type="Proteomes" id="UP000184204"/>
    </source>
</evidence>
<comment type="subcellular location">
    <subcellularLocation>
        <location evidence="1">Cell membrane</location>
        <topology evidence="1">Single-pass membrane protein</topology>
    </subcellularLocation>
</comment>
<organism evidence="10 12">
    <name type="scientific">Anaerotignum propionicum DSM 1682</name>
    <dbReference type="NCBI Taxonomy" id="991789"/>
    <lineage>
        <taxon>Bacteria</taxon>
        <taxon>Bacillati</taxon>
        <taxon>Bacillota</taxon>
        <taxon>Clostridia</taxon>
        <taxon>Lachnospirales</taxon>
        <taxon>Anaerotignaceae</taxon>
        <taxon>Anaerotignum</taxon>
    </lineage>
</organism>
<dbReference type="RefSeq" id="WP_066053126.1">
    <property type="nucleotide sequence ID" value="NZ_CP014223.1"/>
</dbReference>
<dbReference type="PANTHER" id="PTHR30329">
    <property type="entry name" value="STATOR ELEMENT OF FLAGELLAR MOTOR COMPLEX"/>
    <property type="match status" value="1"/>
</dbReference>
<dbReference type="EMBL" id="FQUA01000013">
    <property type="protein sequence ID" value="SHF01012.1"/>
    <property type="molecule type" value="Genomic_DNA"/>
</dbReference>
<dbReference type="Pfam" id="PF00691">
    <property type="entry name" value="OmpA"/>
    <property type="match status" value="1"/>
</dbReference>
<name>A0A0X8VCB2_ANAPI</name>
<evidence type="ECO:0000256" key="7">
    <source>
        <dbReference type="PROSITE-ProRule" id="PRU00473"/>
    </source>
</evidence>